<evidence type="ECO:0000256" key="2">
    <source>
        <dbReference type="ARBA" id="ARBA00022857"/>
    </source>
</evidence>
<proteinExistence type="inferred from homology"/>
<evidence type="ECO:0000256" key="3">
    <source>
        <dbReference type="ARBA" id="ARBA00023002"/>
    </source>
</evidence>
<evidence type="ECO:0000313" key="6">
    <source>
        <dbReference type="EMBL" id="RUP49446.1"/>
    </source>
</evidence>
<reference evidence="6 7" key="1">
    <citation type="journal article" date="2018" name="New Phytol.">
        <title>Phylogenomics of Endogonaceae and evolution of mycorrhizas within Mucoromycota.</title>
        <authorList>
            <person name="Chang Y."/>
            <person name="Desiro A."/>
            <person name="Na H."/>
            <person name="Sandor L."/>
            <person name="Lipzen A."/>
            <person name="Clum A."/>
            <person name="Barry K."/>
            <person name="Grigoriev I.V."/>
            <person name="Martin F.M."/>
            <person name="Stajich J.E."/>
            <person name="Smith M.E."/>
            <person name="Bonito G."/>
            <person name="Spatafora J.W."/>
        </authorList>
    </citation>
    <scope>NUCLEOTIDE SEQUENCE [LARGE SCALE GENOMIC DNA]</scope>
    <source>
        <strain evidence="6 7">GMNB39</strain>
    </source>
</reference>
<evidence type="ECO:0000259" key="5">
    <source>
        <dbReference type="Pfam" id="PF00248"/>
    </source>
</evidence>
<feature type="region of interest" description="Disordered" evidence="4">
    <location>
        <begin position="1"/>
        <end position="34"/>
    </location>
</feature>
<evidence type="ECO:0000256" key="1">
    <source>
        <dbReference type="ARBA" id="ARBA00007905"/>
    </source>
</evidence>
<comment type="caution">
    <text evidence="6">The sequence shown here is derived from an EMBL/GenBank/DDBJ whole genome shotgun (WGS) entry which is preliminary data.</text>
</comment>
<gene>
    <name evidence="6" type="ORF">BC936DRAFT_142504</name>
</gene>
<dbReference type="AlphaFoldDB" id="A0A433DF53"/>
<dbReference type="InterPro" id="IPR020471">
    <property type="entry name" value="AKR"/>
</dbReference>
<dbReference type="EMBL" id="RBNI01002289">
    <property type="protein sequence ID" value="RUP49446.1"/>
    <property type="molecule type" value="Genomic_DNA"/>
</dbReference>
<dbReference type="GO" id="GO:0016616">
    <property type="term" value="F:oxidoreductase activity, acting on the CH-OH group of donors, NAD or NADP as acceptor"/>
    <property type="evidence" value="ECO:0007669"/>
    <property type="project" value="UniProtKB-ARBA"/>
</dbReference>
<dbReference type="PANTHER" id="PTHR43827:SF3">
    <property type="entry name" value="NADP-DEPENDENT OXIDOREDUCTASE DOMAIN-CONTAINING PROTEIN"/>
    <property type="match status" value="1"/>
</dbReference>
<keyword evidence="3" id="KW-0560">Oxidoreductase</keyword>
<keyword evidence="2" id="KW-0521">NADP</keyword>
<feature type="domain" description="NADP-dependent oxidoreductase" evidence="5">
    <location>
        <begin position="24"/>
        <end position="93"/>
    </location>
</feature>
<keyword evidence="7" id="KW-1185">Reference proteome</keyword>
<dbReference type="OrthoDB" id="416253at2759"/>
<dbReference type="SUPFAM" id="SSF51430">
    <property type="entry name" value="NAD(P)-linked oxidoreductase"/>
    <property type="match status" value="1"/>
</dbReference>
<dbReference type="InterPro" id="IPR023210">
    <property type="entry name" value="NADP_OxRdtase_dom"/>
</dbReference>
<organism evidence="6 7">
    <name type="scientific">Jimgerdemannia flammicorona</name>
    <dbReference type="NCBI Taxonomy" id="994334"/>
    <lineage>
        <taxon>Eukaryota</taxon>
        <taxon>Fungi</taxon>
        <taxon>Fungi incertae sedis</taxon>
        <taxon>Mucoromycota</taxon>
        <taxon>Mucoromycotina</taxon>
        <taxon>Endogonomycetes</taxon>
        <taxon>Endogonales</taxon>
        <taxon>Endogonaceae</taxon>
        <taxon>Jimgerdemannia</taxon>
    </lineage>
</organism>
<dbReference type="Gene3D" id="3.20.20.100">
    <property type="entry name" value="NADP-dependent oxidoreductase domain"/>
    <property type="match status" value="1"/>
</dbReference>
<dbReference type="PANTHER" id="PTHR43827">
    <property type="entry name" value="2,5-DIKETO-D-GLUCONIC ACID REDUCTASE"/>
    <property type="match status" value="1"/>
</dbReference>
<feature type="compositionally biased region" description="Polar residues" evidence="4">
    <location>
        <begin position="18"/>
        <end position="32"/>
    </location>
</feature>
<comment type="similarity">
    <text evidence="1">Belongs to the aldo/keto reductase family.</text>
</comment>
<sequence>MPILRDSTPLSTPMKDLNASQSMTSQISLHPHQQQRDVVEFSKKNNIHIVGYSLLGRKKSDTEIVTVDEPVVQRIAKKYGKTPAQVLLSWGVQSGWSGT</sequence>
<evidence type="ECO:0000313" key="7">
    <source>
        <dbReference type="Proteomes" id="UP000268093"/>
    </source>
</evidence>
<dbReference type="Proteomes" id="UP000268093">
    <property type="component" value="Unassembled WGS sequence"/>
</dbReference>
<accession>A0A433DF53</accession>
<dbReference type="Pfam" id="PF00248">
    <property type="entry name" value="Aldo_ket_red"/>
    <property type="match status" value="1"/>
</dbReference>
<protein>
    <recommendedName>
        <fullName evidence="5">NADP-dependent oxidoreductase domain-containing protein</fullName>
    </recommendedName>
</protein>
<name>A0A433DF53_9FUNG</name>
<evidence type="ECO:0000256" key="4">
    <source>
        <dbReference type="SAM" id="MobiDB-lite"/>
    </source>
</evidence>
<dbReference type="PRINTS" id="PR00069">
    <property type="entry name" value="ALDKETRDTASE"/>
</dbReference>
<dbReference type="InterPro" id="IPR036812">
    <property type="entry name" value="NAD(P)_OxRdtase_dom_sf"/>
</dbReference>